<gene>
    <name evidence="1" type="ORF">DPEC_G00038360</name>
</gene>
<protein>
    <submittedName>
        <fullName evidence="1">Uncharacterized protein</fullName>
    </submittedName>
</protein>
<dbReference type="Proteomes" id="UP001157502">
    <property type="component" value="Chromosome 3"/>
</dbReference>
<dbReference type="EMBL" id="CM055730">
    <property type="protein sequence ID" value="KAJ8014254.1"/>
    <property type="molecule type" value="Genomic_DNA"/>
</dbReference>
<reference evidence="1" key="1">
    <citation type="submission" date="2021-05" db="EMBL/GenBank/DDBJ databases">
        <authorList>
            <person name="Pan Q."/>
            <person name="Jouanno E."/>
            <person name="Zahm M."/>
            <person name="Klopp C."/>
            <person name="Cabau C."/>
            <person name="Louis A."/>
            <person name="Berthelot C."/>
            <person name="Parey E."/>
            <person name="Roest Crollius H."/>
            <person name="Montfort J."/>
            <person name="Robinson-Rechavi M."/>
            <person name="Bouchez O."/>
            <person name="Lampietro C."/>
            <person name="Lopez Roques C."/>
            <person name="Donnadieu C."/>
            <person name="Postlethwait J."/>
            <person name="Bobe J."/>
            <person name="Dillon D."/>
            <person name="Chandos A."/>
            <person name="von Hippel F."/>
            <person name="Guiguen Y."/>
        </authorList>
    </citation>
    <scope>NUCLEOTIDE SEQUENCE</scope>
    <source>
        <strain evidence="1">YG-Jan2019</strain>
    </source>
</reference>
<evidence type="ECO:0000313" key="1">
    <source>
        <dbReference type="EMBL" id="KAJ8014254.1"/>
    </source>
</evidence>
<name>A0ACC2HE76_DALPE</name>
<sequence length="96" mass="10314">MTGINNGVHKVLKEEYGLRDLVLIRCVCHSLQLALPPDSAGRPHLLLDVHVAEGSIVLYIYSTASSSGDIHLILLDVHLVKSCTSTPKLPLGTASM</sequence>
<comment type="caution">
    <text evidence="1">The sequence shown here is derived from an EMBL/GenBank/DDBJ whole genome shotgun (WGS) entry which is preliminary data.</text>
</comment>
<proteinExistence type="predicted"/>
<accession>A0ACC2HE76</accession>
<organism evidence="1 2">
    <name type="scientific">Dallia pectoralis</name>
    <name type="common">Alaska blackfish</name>
    <dbReference type="NCBI Taxonomy" id="75939"/>
    <lineage>
        <taxon>Eukaryota</taxon>
        <taxon>Metazoa</taxon>
        <taxon>Chordata</taxon>
        <taxon>Craniata</taxon>
        <taxon>Vertebrata</taxon>
        <taxon>Euteleostomi</taxon>
        <taxon>Actinopterygii</taxon>
        <taxon>Neopterygii</taxon>
        <taxon>Teleostei</taxon>
        <taxon>Protacanthopterygii</taxon>
        <taxon>Esociformes</taxon>
        <taxon>Umbridae</taxon>
        <taxon>Dallia</taxon>
    </lineage>
</organism>
<evidence type="ECO:0000313" key="2">
    <source>
        <dbReference type="Proteomes" id="UP001157502"/>
    </source>
</evidence>
<keyword evidence="2" id="KW-1185">Reference proteome</keyword>